<name>A0A1X2J1E6_9FUNG</name>
<dbReference type="STRING" id="90262.A0A1X2J1E6"/>
<dbReference type="PANTHER" id="PTHR46771">
    <property type="entry name" value="DETERIN"/>
    <property type="match status" value="1"/>
</dbReference>
<dbReference type="PROSITE" id="PS50143">
    <property type="entry name" value="BIR_REPEAT_2"/>
    <property type="match status" value="2"/>
</dbReference>
<feature type="region of interest" description="Disordered" evidence="3">
    <location>
        <begin position="290"/>
        <end position="354"/>
    </location>
</feature>
<feature type="compositionally biased region" description="Polar residues" evidence="3">
    <location>
        <begin position="323"/>
        <end position="354"/>
    </location>
</feature>
<dbReference type="AlphaFoldDB" id="A0A1X2J1E6"/>
<dbReference type="EMBL" id="MCGE01000001">
    <property type="protein sequence ID" value="ORZ25595.1"/>
    <property type="molecule type" value="Genomic_DNA"/>
</dbReference>
<dbReference type="Proteomes" id="UP000193560">
    <property type="component" value="Unassembled WGS sequence"/>
</dbReference>
<feature type="region of interest" description="Disordered" evidence="3">
    <location>
        <begin position="382"/>
        <end position="474"/>
    </location>
</feature>
<feature type="compositionally biased region" description="Low complexity" evidence="3">
    <location>
        <begin position="409"/>
        <end position="422"/>
    </location>
</feature>
<evidence type="ECO:0000313" key="4">
    <source>
        <dbReference type="EMBL" id="ORZ25595.1"/>
    </source>
</evidence>
<feature type="compositionally biased region" description="Polar residues" evidence="3">
    <location>
        <begin position="465"/>
        <end position="474"/>
    </location>
</feature>
<feature type="region of interest" description="Disordered" evidence="3">
    <location>
        <begin position="236"/>
        <end position="272"/>
    </location>
</feature>
<keyword evidence="5" id="KW-1185">Reference proteome</keyword>
<dbReference type="Pfam" id="PF00653">
    <property type="entry name" value="BIR"/>
    <property type="match status" value="2"/>
</dbReference>
<dbReference type="CDD" id="cd00022">
    <property type="entry name" value="BIR"/>
    <property type="match status" value="1"/>
</dbReference>
<keyword evidence="2" id="KW-0862">Zinc</keyword>
<sequence length="474" mass="53048">MHIYTNRLKTYFQHRHPWPYINNTRYETPEQFAKAGFYNISTCRTKDRVQCYMCDLILDNWKPDQSPMERHSHGSTSCPNVVLNYPEGCTINSSAEIYSMAELDSELMASARLRTFTKNNVWPPSLHGGKKRRTRSVTKQQVYPLASEMAEAGFIFVPTQEKPDLSKCSYCGFYLYELGGNPDIWTQHRNQAPQCLFVQRYQAKANSFEHTITQEHYLSSERKKGAFGDILSSPKTVTESTVNTNPPTVVNGKHGKDEDEDGDAGDGVGTRSTFDDSIWDIASVQLKDTHHNLKAKQGRSTNTAPRITYSGKKRKRSAKILSTGPSNQASVLSPLNQSTNGSFKNQSKPKNQATAMEHDLTNPMDTSTPSKKPKETVVQLFARLQKRPNMSYTSEEKGKGRAIDLSRPLSTPTKESTSSTSKRLTKDSLRLSTRKKNLKASPVADTTKTIASSSSTSSSMTATSLNHQHLVQQV</sequence>
<evidence type="ECO:0000313" key="5">
    <source>
        <dbReference type="Proteomes" id="UP000193560"/>
    </source>
</evidence>
<feature type="compositionally biased region" description="Low complexity" evidence="3">
    <location>
        <begin position="446"/>
        <end position="464"/>
    </location>
</feature>
<organism evidence="4 5">
    <name type="scientific">Absidia repens</name>
    <dbReference type="NCBI Taxonomy" id="90262"/>
    <lineage>
        <taxon>Eukaryota</taxon>
        <taxon>Fungi</taxon>
        <taxon>Fungi incertae sedis</taxon>
        <taxon>Mucoromycota</taxon>
        <taxon>Mucoromycotina</taxon>
        <taxon>Mucoromycetes</taxon>
        <taxon>Mucorales</taxon>
        <taxon>Cunninghamellaceae</taxon>
        <taxon>Absidia</taxon>
    </lineage>
</organism>
<gene>
    <name evidence="4" type="ORF">BCR42DRAFT_386219</name>
</gene>
<proteinExistence type="predicted"/>
<keyword evidence="1" id="KW-0479">Metal-binding</keyword>
<evidence type="ECO:0000256" key="2">
    <source>
        <dbReference type="ARBA" id="ARBA00022833"/>
    </source>
</evidence>
<evidence type="ECO:0008006" key="6">
    <source>
        <dbReference type="Google" id="ProtNLM"/>
    </source>
</evidence>
<accession>A0A1X2J1E6</accession>
<comment type="caution">
    <text evidence="4">The sequence shown here is derived from an EMBL/GenBank/DDBJ whole genome shotgun (WGS) entry which is preliminary data.</text>
</comment>
<dbReference type="SMART" id="SM00238">
    <property type="entry name" value="BIR"/>
    <property type="match status" value="2"/>
</dbReference>
<evidence type="ECO:0000256" key="1">
    <source>
        <dbReference type="ARBA" id="ARBA00022723"/>
    </source>
</evidence>
<dbReference type="Gene3D" id="1.10.1170.10">
    <property type="entry name" value="Inhibitor Of Apoptosis Protein (2mihbC-IAP-1), Chain A"/>
    <property type="match status" value="2"/>
</dbReference>
<reference evidence="4 5" key="1">
    <citation type="submission" date="2016-07" db="EMBL/GenBank/DDBJ databases">
        <title>Pervasive Adenine N6-methylation of Active Genes in Fungi.</title>
        <authorList>
            <consortium name="DOE Joint Genome Institute"/>
            <person name="Mondo S.J."/>
            <person name="Dannebaum R.O."/>
            <person name="Kuo R.C."/>
            <person name="Labutti K."/>
            <person name="Haridas S."/>
            <person name="Kuo A."/>
            <person name="Salamov A."/>
            <person name="Ahrendt S.R."/>
            <person name="Lipzen A."/>
            <person name="Sullivan W."/>
            <person name="Andreopoulos W.B."/>
            <person name="Clum A."/>
            <person name="Lindquist E."/>
            <person name="Daum C."/>
            <person name="Ramamoorthy G.K."/>
            <person name="Gryganskyi A."/>
            <person name="Culley D."/>
            <person name="Magnuson J.K."/>
            <person name="James T.Y."/>
            <person name="O'Malley M.A."/>
            <person name="Stajich J.E."/>
            <person name="Spatafora J.W."/>
            <person name="Visel A."/>
            <person name="Grigoriev I.V."/>
        </authorList>
    </citation>
    <scope>NUCLEOTIDE SEQUENCE [LARGE SCALE GENOMIC DNA]</scope>
    <source>
        <strain evidence="4 5">NRRL 1336</strain>
    </source>
</reference>
<dbReference type="InterPro" id="IPR001370">
    <property type="entry name" value="BIR_rpt"/>
</dbReference>
<dbReference type="InterPro" id="IPR051190">
    <property type="entry name" value="Baculoviral_IAP"/>
</dbReference>
<dbReference type="PANTHER" id="PTHR46771:SF5">
    <property type="entry name" value="DETERIN"/>
    <property type="match status" value="1"/>
</dbReference>
<feature type="compositionally biased region" description="Basic and acidic residues" evidence="3">
    <location>
        <begin position="394"/>
        <end position="404"/>
    </location>
</feature>
<dbReference type="SUPFAM" id="SSF57924">
    <property type="entry name" value="Inhibitor of apoptosis (IAP) repeat"/>
    <property type="match status" value="2"/>
</dbReference>
<dbReference type="GO" id="GO:0046872">
    <property type="term" value="F:metal ion binding"/>
    <property type="evidence" value="ECO:0007669"/>
    <property type="project" value="UniProtKB-KW"/>
</dbReference>
<dbReference type="OrthoDB" id="2196114at2759"/>
<evidence type="ECO:0000256" key="3">
    <source>
        <dbReference type="SAM" id="MobiDB-lite"/>
    </source>
</evidence>
<feature type="compositionally biased region" description="Polar residues" evidence="3">
    <location>
        <begin position="236"/>
        <end position="248"/>
    </location>
</feature>
<protein>
    <recommendedName>
        <fullName evidence="6">BIR-domain-containing protein</fullName>
    </recommendedName>
</protein>